<evidence type="ECO:0000313" key="1">
    <source>
        <dbReference type="EMBL" id="KAJ8126057.1"/>
    </source>
</evidence>
<evidence type="ECO:0000313" key="2">
    <source>
        <dbReference type="Proteomes" id="UP001153332"/>
    </source>
</evidence>
<comment type="caution">
    <text evidence="1">The sequence shown here is derived from an EMBL/GenBank/DDBJ whole genome shotgun (WGS) entry which is preliminary data.</text>
</comment>
<gene>
    <name evidence="1" type="ORF">O1611_g7580</name>
</gene>
<accession>A0ACC2JFH1</accession>
<name>A0ACC2JFH1_9PEZI</name>
<protein>
    <submittedName>
        <fullName evidence="1">Uncharacterized protein</fullName>
    </submittedName>
</protein>
<dbReference type="EMBL" id="JAPUUL010002046">
    <property type="protein sequence ID" value="KAJ8126057.1"/>
    <property type="molecule type" value="Genomic_DNA"/>
</dbReference>
<proteinExistence type="predicted"/>
<dbReference type="Proteomes" id="UP001153332">
    <property type="component" value="Unassembled WGS sequence"/>
</dbReference>
<sequence length="430" mass="47650">MRRYAAILLRSPRDSACEKSTSKYVAWVSWNPQDNPILVKVASGQAISATSGAFQNITALLPPALQTYLVTTLAHLSDSFAGSSQYLESRGISPTIVYTTLIGAAALILPIIMTYYGRASRDGLSPYASQSSQSGPHITDDDFSYITSEDLQNYDQPNRQAPRSASLDDEEDDVILIKYKSMSDSIQFPAFSIGDGRLNVRDVKERAALVMELNKRQAAGIKLYYKDRILKEQDIPIRDYGVKNNSELLVVLSGSDDGYDSSGTGEEVIVADPKDDVRATKKRKNKNGKKKPKNRGPRETTTTLEVPGQPDGESRRTSPDPSRHPSRVPSPAVPSGAIEKLEVIRSHFDEKLLPLCNEFSRHPPKDAKKLEDEHRKLSETVMQHVLLKLDEVDTGGDLDIRSRRKDLVNYVQAVLKQIDDLLPAGSKPNR</sequence>
<organism evidence="1 2">
    <name type="scientific">Lasiodiplodia mahajangana</name>
    <dbReference type="NCBI Taxonomy" id="1108764"/>
    <lineage>
        <taxon>Eukaryota</taxon>
        <taxon>Fungi</taxon>
        <taxon>Dikarya</taxon>
        <taxon>Ascomycota</taxon>
        <taxon>Pezizomycotina</taxon>
        <taxon>Dothideomycetes</taxon>
        <taxon>Dothideomycetes incertae sedis</taxon>
        <taxon>Botryosphaeriales</taxon>
        <taxon>Botryosphaeriaceae</taxon>
        <taxon>Lasiodiplodia</taxon>
    </lineage>
</organism>
<reference evidence="1" key="1">
    <citation type="submission" date="2022-12" db="EMBL/GenBank/DDBJ databases">
        <title>Genome Sequence of Lasiodiplodia mahajangana.</title>
        <authorList>
            <person name="Buettner E."/>
        </authorList>
    </citation>
    <scope>NUCLEOTIDE SEQUENCE</scope>
    <source>
        <strain evidence="1">VT137</strain>
    </source>
</reference>
<keyword evidence="2" id="KW-1185">Reference proteome</keyword>